<dbReference type="InterPro" id="IPR051603">
    <property type="entry name" value="Zinc-ADH_QOR/CCCR"/>
</dbReference>
<comment type="caution">
    <text evidence="3">The sequence shown here is derived from an EMBL/GenBank/DDBJ whole genome shotgun (WGS) entry which is preliminary data.</text>
</comment>
<gene>
    <name evidence="3" type="ORF">Ahu01nite_010490</name>
</gene>
<evidence type="ECO:0000313" key="3">
    <source>
        <dbReference type="EMBL" id="GIE17947.1"/>
    </source>
</evidence>
<dbReference type="InterPro" id="IPR011032">
    <property type="entry name" value="GroES-like_sf"/>
</dbReference>
<dbReference type="InterPro" id="IPR036291">
    <property type="entry name" value="NAD(P)-bd_dom_sf"/>
</dbReference>
<dbReference type="CDD" id="cd05289">
    <property type="entry name" value="MDR_like_2"/>
    <property type="match status" value="1"/>
</dbReference>
<reference evidence="3 4" key="1">
    <citation type="submission" date="2021-01" db="EMBL/GenBank/DDBJ databases">
        <title>Whole genome shotgun sequence of Actinoplanes humidus NBRC 14915.</title>
        <authorList>
            <person name="Komaki H."/>
            <person name="Tamura T."/>
        </authorList>
    </citation>
    <scope>NUCLEOTIDE SEQUENCE [LARGE SCALE GENOMIC DNA]</scope>
    <source>
        <strain evidence="3 4">NBRC 14915</strain>
    </source>
</reference>
<dbReference type="Pfam" id="PF13602">
    <property type="entry name" value="ADH_zinc_N_2"/>
    <property type="match status" value="1"/>
</dbReference>
<protein>
    <submittedName>
        <fullName evidence="3">Oxidoreductase</fullName>
    </submittedName>
</protein>
<name>A0ABQ3ZI77_9ACTN</name>
<sequence>MRAVQFVEYGPPGVVHVAEVSEPHAGPGTIRIAVRASGFSAGETLIRSGRMRDTMPVRFPFRTGFDAAGVVDEAGPGVSGVEAGDEVFGWTAARGANADFTVLQAWAPKPPAWSWAQAGGAAGSAETGVRVLDLLAVTAGQTVLVQGAAGGVGTVTVQLAVARGARVIGTASAPNHDLLRSLGAEPVVYGPGLPDRVRALGGADAVVDCAGGSLPDLIAIAGDPAKVITIADLGAAGHGVHLSHGGVDALAVHSLGIAVDLAAQGRLQLTVAAQFPLEQAAAAHELSETRHARGKIVLITGGPEHRRLSGGCGTGRRGGSGRRGAAGGVRWGVAGRGCR</sequence>
<dbReference type="PANTHER" id="PTHR44154">
    <property type="entry name" value="QUINONE OXIDOREDUCTASE"/>
    <property type="match status" value="1"/>
</dbReference>
<dbReference type="InterPro" id="IPR020843">
    <property type="entry name" value="ER"/>
</dbReference>
<dbReference type="PANTHER" id="PTHR44154:SF1">
    <property type="entry name" value="QUINONE OXIDOREDUCTASE"/>
    <property type="match status" value="1"/>
</dbReference>
<dbReference type="SUPFAM" id="SSF50129">
    <property type="entry name" value="GroES-like"/>
    <property type="match status" value="1"/>
</dbReference>
<accession>A0ABQ3ZI77</accession>
<dbReference type="InterPro" id="IPR013154">
    <property type="entry name" value="ADH-like_N"/>
</dbReference>
<dbReference type="EMBL" id="BOMN01000013">
    <property type="protein sequence ID" value="GIE17947.1"/>
    <property type="molecule type" value="Genomic_DNA"/>
</dbReference>
<organism evidence="3 4">
    <name type="scientific">Winogradskya humida</name>
    <dbReference type="NCBI Taxonomy" id="113566"/>
    <lineage>
        <taxon>Bacteria</taxon>
        <taxon>Bacillati</taxon>
        <taxon>Actinomycetota</taxon>
        <taxon>Actinomycetes</taxon>
        <taxon>Micromonosporales</taxon>
        <taxon>Micromonosporaceae</taxon>
        <taxon>Winogradskya</taxon>
    </lineage>
</organism>
<dbReference type="Proteomes" id="UP000603200">
    <property type="component" value="Unassembled WGS sequence"/>
</dbReference>
<proteinExistence type="predicted"/>
<dbReference type="Gene3D" id="3.40.50.720">
    <property type="entry name" value="NAD(P)-binding Rossmann-like Domain"/>
    <property type="match status" value="1"/>
</dbReference>
<dbReference type="SMART" id="SM00829">
    <property type="entry name" value="PKS_ER"/>
    <property type="match status" value="1"/>
</dbReference>
<dbReference type="SUPFAM" id="SSF51735">
    <property type="entry name" value="NAD(P)-binding Rossmann-fold domains"/>
    <property type="match status" value="1"/>
</dbReference>
<evidence type="ECO:0000259" key="2">
    <source>
        <dbReference type="SMART" id="SM00829"/>
    </source>
</evidence>
<dbReference type="Gene3D" id="3.90.180.10">
    <property type="entry name" value="Medium-chain alcohol dehydrogenases, catalytic domain"/>
    <property type="match status" value="1"/>
</dbReference>
<keyword evidence="4" id="KW-1185">Reference proteome</keyword>
<dbReference type="Pfam" id="PF08240">
    <property type="entry name" value="ADH_N"/>
    <property type="match status" value="1"/>
</dbReference>
<evidence type="ECO:0000313" key="4">
    <source>
        <dbReference type="Proteomes" id="UP000603200"/>
    </source>
</evidence>
<evidence type="ECO:0000256" key="1">
    <source>
        <dbReference type="ARBA" id="ARBA00022857"/>
    </source>
</evidence>
<feature type="domain" description="Enoyl reductase (ER)" evidence="2">
    <location>
        <begin position="10"/>
        <end position="298"/>
    </location>
</feature>
<keyword evidence="1" id="KW-0521">NADP</keyword>